<name>A0AAN8JN08_PATCE</name>
<dbReference type="Proteomes" id="UP001347796">
    <property type="component" value="Unassembled WGS sequence"/>
</dbReference>
<evidence type="ECO:0000313" key="7">
    <source>
        <dbReference type="EMBL" id="KAK6178908.1"/>
    </source>
</evidence>
<evidence type="ECO:0000256" key="5">
    <source>
        <dbReference type="SAM" id="Coils"/>
    </source>
</evidence>
<dbReference type="GO" id="GO:0051301">
    <property type="term" value="P:cell division"/>
    <property type="evidence" value="ECO:0007669"/>
    <property type="project" value="InterPro"/>
</dbReference>
<dbReference type="AlphaFoldDB" id="A0AAN8JN08"/>
<accession>A0AAN8JN08</accession>
<feature type="compositionally biased region" description="Basic and acidic residues" evidence="6">
    <location>
        <begin position="126"/>
        <end position="135"/>
    </location>
</feature>
<feature type="region of interest" description="Disordered" evidence="6">
    <location>
        <begin position="91"/>
        <end position="135"/>
    </location>
</feature>
<dbReference type="PANTHER" id="PTHR28573">
    <property type="entry name" value="SPINDLE AND KINETOCHORE-ASSOCIATED PROTEIN 1"/>
    <property type="match status" value="1"/>
</dbReference>
<comment type="caution">
    <text evidence="7">The sequence shown here is derived from an EMBL/GenBank/DDBJ whole genome shotgun (WGS) entry which is preliminary data.</text>
</comment>
<dbReference type="EMBL" id="JAZGQO010000008">
    <property type="protein sequence ID" value="KAK6178908.1"/>
    <property type="molecule type" value="Genomic_DNA"/>
</dbReference>
<dbReference type="GO" id="GO:0008017">
    <property type="term" value="F:microtubule binding"/>
    <property type="evidence" value="ECO:0007669"/>
    <property type="project" value="InterPro"/>
</dbReference>
<dbReference type="Pfam" id="PF07160">
    <property type="entry name" value="SKA1"/>
    <property type="match status" value="1"/>
</dbReference>
<organism evidence="7 8">
    <name type="scientific">Patella caerulea</name>
    <name type="common">Rayed Mediterranean limpet</name>
    <dbReference type="NCBI Taxonomy" id="87958"/>
    <lineage>
        <taxon>Eukaryota</taxon>
        <taxon>Metazoa</taxon>
        <taxon>Spiralia</taxon>
        <taxon>Lophotrochozoa</taxon>
        <taxon>Mollusca</taxon>
        <taxon>Gastropoda</taxon>
        <taxon>Patellogastropoda</taxon>
        <taxon>Patelloidea</taxon>
        <taxon>Patellidae</taxon>
        <taxon>Patella</taxon>
    </lineage>
</organism>
<dbReference type="GO" id="GO:0000940">
    <property type="term" value="C:outer kinetochore"/>
    <property type="evidence" value="ECO:0007669"/>
    <property type="project" value="TreeGrafter"/>
</dbReference>
<evidence type="ECO:0000256" key="1">
    <source>
        <dbReference type="ARBA" id="ARBA00006836"/>
    </source>
</evidence>
<feature type="coiled-coil region" evidence="5">
    <location>
        <begin position="39"/>
        <end position="73"/>
    </location>
</feature>
<dbReference type="PANTHER" id="PTHR28573:SF1">
    <property type="entry name" value="SPINDLE AND KINETOCHORE-ASSOCIATED PROTEIN 1"/>
    <property type="match status" value="1"/>
</dbReference>
<dbReference type="InterPro" id="IPR009829">
    <property type="entry name" value="SKA1"/>
</dbReference>
<keyword evidence="8" id="KW-1185">Reference proteome</keyword>
<dbReference type="InterPro" id="IPR042031">
    <property type="entry name" value="SKA1_MBD_sf"/>
</dbReference>
<dbReference type="FunFam" id="1.10.10.1890:FF:000002">
    <property type="entry name" value="Spindle and kinetochore-associated protein 1"/>
    <property type="match status" value="1"/>
</dbReference>
<evidence type="ECO:0000313" key="8">
    <source>
        <dbReference type="Proteomes" id="UP001347796"/>
    </source>
</evidence>
<dbReference type="GO" id="GO:0000278">
    <property type="term" value="P:mitotic cell cycle"/>
    <property type="evidence" value="ECO:0007669"/>
    <property type="project" value="TreeGrafter"/>
</dbReference>
<evidence type="ECO:0000256" key="4">
    <source>
        <dbReference type="ARBA" id="ARBA00047202"/>
    </source>
</evidence>
<dbReference type="GO" id="GO:0005876">
    <property type="term" value="C:spindle microtubule"/>
    <property type="evidence" value="ECO:0007669"/>
    <property type="project" value="TreeGrafter"/>
</dbReference>
<protein>
    <recommendedName>
        <fullName evidence="3">SKA complex subunit 1</fullName>
    </recommendedName>
    <alternativeName>
        <fullName evidence="4">Spindle and kinetochore-associated protein 1</fullName>
    </alternativeName>
</protein>
<dbReference type="Gene3D" id="6.10.250.1370">
    <property type="match status" value="1"/>
</dbReference>
<sequence length="263" mass="30704">MESSSVEELAAHFNEKLSNLNTVCELRHIVNDPHCKKHVSTIERELQSLEITMALLKQEISKQKEQLKSVEEVKKKFHRLIKDVNYTTNNIPARLPNNNLQNNNNESDKTAQKVKPLSKPGNIKTENNKEVKRTERKHCPSIEYLTVDEFEEVPKYMKGRVTYNQVNSLVDELNKTFIAKYKILHMKKSTMNDISRKRFENYKIQENKDTEGVYFVVEVDIKDFSSVKMDAITRSILTTLRHCGRIREVRGGKLTRYAIIESY</sequence>
<evidence type="ECO:0000256" key="3">
    <source>
        <dbReference type="ARBA" id="ARBA00047182"/>
    </source>
</evidence>
<evidence type="ECO:0000256" key="2">
    <source>
        <dbReference type="ARBA" id="ARBA00023054"/>
    </source>
</evidence>
<gene>
    <name evidence="7" type="ORF">SNE40_011390</name>
</gene>
<evidence type="ECO:0000256" key="6">
    <source>
        <dbReference type="SAM" id="MobiDB-lite"/>
    </source>
</evidence>
<comment type="similarity">
    <text evidence="1">Belongs to the SKA1 family.</text>
</comment>
<dbReference type="GO" id="GO:0007059">
    <property type="term" value="P:chromosome segregation"/>
    <property type="evidence" value="ECO:0007669"/>
    <property type="project" value="InterPro"/>
</dbReference>
<proteinExistence type="inferred from homology"/>
<reference evidence="7 8" key="1">
    <citation type="submission" date="2024-01" db="EMBL/GenBank/DDBJ databases">
        <title>The genome of the rayed Mediterranean limpet Patella caerulea (Linnaeus, 1758).</title>
        <authorList>
            <person name="Anh-Thu Weber A."/>
            <person name="Halstead-Nussloch G."/>
        </authorList>
    </citation>
    <scope>NUCLEOTIDE SEQUENCE [LARGE SCALE GENOMIC DNA]</scope>
    <source>
        <strain evidence="7">AATW-2023a</strain>
        <tissue evidence="7">Whole specimen</tissue>
    </source>
</reference>
<dbReference type="GO" id="GO:0072686">
    <property type="term" value="C:mitotic spindle"/>
    <property type="evidence" value="ECO:0007669"/>
    <property type="project" value="TreeGrafter"/>
</dbReference>
<dbReference type="GO" id="GO:0031110">
    <property type="term" value="P:regulation of microtubule polymerization or depolymerization"/>
    <property type="evidence" value="ECO:0007669"/>
    <property type="project" value="TreeGrafter"/>
</dbReference>
<dbReference type="Gene3D" id="1.10.10.1890">
    <property type="entry name" value="Ska1 microtubule binding domain-like"/>
    <property type="match status" value="1"/>
</dbReference>
<keyword evidence="2 5" id="KW-0175">Coiled coil</keyword>